<evidence type="ECO:0000313" key="1">
    <source>
        <dbReference type="EMBL" id="SFW63357.1"/>
    </source>
</evidence>
<reference evidence="1 2" key="1">
    <citation type="submission" date="2016-11" db="EMBL/GenBank/DDBJ databases">
        <authorList>
            <person name="Jaros S."/>
            <person name="Januszkiewicz K."/>
            <person name="Wedrychowicz H."/>
        </authorList>
    </citation>
    <scope>NUCLEOTIDE SEQUENCE [LARGE SCALE GENOMIC DNA]</scope>
    <source>
        <strain evidence="1 2">CGMCC 1.12145</strain>
    </source>
</reference>
<dbReference type="SUPFAM" id="SSF48452">
    <property type="entry name" value="TPR-like"/>
    <property type="match status" value="1"/>
</dbReference>
<protein>
    <submittedName>
        <fullName evidence="1">Starch-binding associating with outer membrane</fullName>
    </submittedName>
</protein>
<name>A0A1K1QUB6_9FLAO</name>
<dbReference type="Proteomes" id="UP000182248">
    <property type="component" value="Unassembled WGS sequence"/>
</dbReference>
<dbReference type="InterPro" id="IPR041662">
    <property type="entry name" value="SusD-like_2"/>
</dbReference>
<gene>
    <name evidence="1" type="ORF">SAMN02927921_02888</name>
</gene>
<dbReference type="PROSITE" id="PS51257">
    <property type="entry name" value="PROKAR_LIPOPROTEIN"/>
    <property type="match status" value="1"/>
</dbReference>
<dbReference type="InterPro" id="IPR011990">
    <property type="entry name" value="TPR-like_helical_dom_sf"/>
</dbReference>
<evidence type="ECO:0000313" key="2">
    <source>
        <dbReference type="Proteomes" id="UP000182248"/>
    </source>
</evidence>
<dbReference type="Gene3D" id="1.25.40.390">
    <property type="match status" value="1"/>
</dbReference>
<dbReference type="STRING" id="1150368.SAMN02927921_02888"/>
<organism evidence="1 2">
    <name type="scientific">Sinomicrobium oceani</name>
    <dbReference type="NCBI Taxonomy" id="1150368"/>
    <lineage>
        <taxon>Bacteria</taxon>
        <taxon>Pseudomonadati</taxon>
        <taxon>Bacteroidota</taxon>
        <taxon>Flavobacteriia</taxon>
        <taxon>Flavobacteriales</taxon>
        <taxon>Flavobacteriaceae</taxon>
        <taxon>Sinomicrobium</taxon>
    </lineage>
</organism>
<dbReference type="Pfam" id="PF12771">
    <property type="entry name" value="SusD-like_2"/>
    <property type="match status" value="1"/>
</dbReference>
<dbReference type="AlphaFoldDB" id="A0A1K1QUB6"/>
<sequence>MKKIIFILTSALVISACSDDDYARLNEDPKNPISVPGSFLFTSGVKSLFDQMGSTSVNNNIFRLVAQQWTETQYVTETNYDIKNRSIPSAHWNNIYTALYDLQQARISVQEDPDLLDGVKANQSSIITIVEVYAWQQMVDTFGDIPYTEALQGTENTVAAYDDAATIYEDLLTRITEAYNNFSTGSEGLDSDFIYDGDISQWQKLAASIKFKLAMRLSDVNPSLSQQHANEAIGWGLITSNSDNFTLPYEPNNTNAHPLYADLVLSGRQDFVPADTFVDYLNNLEDPRRSVFLDDNLGENTYIGGVYGALNNYANFTHIGEVFYEPDLSGNLLDFAEISFLLAEAAERGGYNVGASAEEYYTQGITASMEYWGLSSAEIDAYLMRPEVDYATAPGTWQEKIGMQFWIAMYNRGFEAWNVWRKFSSPELRLPAATGNPIPLRFTYPNREYTLNEANVAAAASAIGGDEQQTPVFWDVN</sequence>
<proteinExistence type="predicted"/>
<accession>A0A1K1QUB6</accession>
<dbReference type="RefSeq" id="WP_072318090.1">
    <property type="nucleotide sequence ID" value="NZ_FPJE01000015.1"/>
</dbReference>
<keyword evidence="2" id="KW-1185">Reference proteome</keyword>
<dbReference type="OrthoDB" id="725917at2"/>
<dbReference type="EMBL" id="FPJE01000015">
    <property type="protein sequence ID" value="SFW63357.1"/>
    <property type="molecule type" value="Genomic_DNA"/>
</dbReference>